<evidence type="ECO:0000259" key="1">
    <source>
        <dbReference type="Pfam" id="PF13456"/>
    </source>
</evidence>
<dbReference type="InterPro" id="IPR043502">
    <property type="entry name" value="DNA/RNA_pol_sf"/>
</dbReference>
<sequence>MKPDILLKIKEEVKKQFDAGFLQVVKYSEWVANIVPVPKKDRKVQMCVDYKDLNKASLKDNFPLPHTTGYSLFSFMDGFSRYNLIKMHLEDMEKTTFVTMWEYFAIRERACTSLEEIVLEIEKIPDEAQSIKIYSSIEKLCCAFNLDNPKTETVHVVPHNLANLKIRSSKVHDGIDYFKWKNARWQILLSEFDIVYMNQKAIKWSAILDFLASRALENYEHLNFDFPNEDLMYVATTEEYPREGHPWKLNFDGASNAVGNGIGAILVSPKGDHYLFTSKLDFDCMNNMAEYEACIMGIRTAIEHKIKVLEVYGDSALVIYQLKVNKQEDVKPIQMSIYEAPTNCYNIEEEKERDDHPWYHDILRYVKNREHPNQATENDKRTLRRLAYDYVLDRGILYKRRKDQVLLRCVDAVKAKKILE</sequence>
<keyword evidence="3" id="KW-1185">Reference proteome</keyword>
<dbReference type="AlphaFoldDB" id="A0A5B6V0V7"/>
<reference evidence="2" key="1">
    <citation type="submission" date="2019-08" db="EMBL/GenBank/DDBJ databases">
        <authorList>
            <person name="Liu F."/>
        </authorList>
    </citation>
    <scope>NUCLEOTIDE SEQUENCE [LARGE SCALE GENOMIC DNA]</scope>
    <source>
        <strain evidence="2">PA1801</strain>
        <tissue evidence="2">Leaf</tissue>
    </source>
</reference>
<dbReference type="Pfam" id="PF13456">
    <property type="entry name" value="RVT_3"/>
    <property type="match status" value="1"/>
</dbReference>
<dbReference type="InterPro" id="IPR012337">
    <property type="entry name" value="RNaseH-like_sf"/>
</dbReference>
<evidence type="ECO:0000313" key="2">
    <source>
        <dbReference type="EMBL" id="KAA3462767.1"/>
    </source>
</evidence>
<dbReference type="Gene3D" id="3.10.10.10">
    <property type="entry name" value="HIV Type 1 Reverse Transcriptase, subunit A, domain 1"/>
    <property type="match status" value="1"/>
</dbReference>
<feature type="domain" description="RNase H type-1" evidence="1">
    <location>
        <begin position="250"/>
        <end position="339"/>
    </location>
</feature>
<proteinExistence type="predicted"/>
<dbReference type="OrthoDB" id="101614at2759"/>
<dbReference type="Gene3D" id="3.30.420.10">
    <property type="entry name" value="Ribonuclease H-like superfamily/Ribonuclease H"/>
    <property type="match status" value="1"/>
</dbReference>
<dbReference type="SUPFAM" id="SSF56672">
    <property type="entry name" value="DNA/RNA polymerases"/>
    <property type="match status" value="1"/>
</dbReference>
<name>A0A5B6V0V7_9ROSI</name>
<organism evidence="2 3">
    <name type="scientific">Gossypium australe</name>
    <dbReference type="NCBI Taxonomy" id="47621"/>
    <lineage>
        <taxon>Eukaryota</taxon>
        <taxon>Viridiplantae</taxon>
        <taxon>Streptophyta</taxon>
        <taxon>Embryophyta</taxon>
        <taxon>Tracheophyta</taxon>
        <taxon>Spermatophyta</taxon>
        <taxon>Magnoliopsida</taxon>
        <taxon>eudicotyledons</taxon>
        <taxon>Gunneridae</taxon>
        <taxon>Pentapetalae</taxon>
        <taxon>rosids</taxon>
        <taxon>malvids</taxon>
        <taxon>Malvales</taxon>
        <taxon>Malvaceae</taxon>
        <taxon>Malvoideae</taxon>
        <taxon>Gossypium</taxon>
    </lineage>
</organism>
<evidence type="ECO:0000313" key="3">
    <source>
        <dbReference type="Proteomes" id="UP000325315"/>
    </source>
</evidence>
<dbReference type="EMBL" id="SMMG02000009">
    <property type="protein sequence ID" value="KAA3462767.1"/>
    <property type="molecule type" value="Genomic_DNA"/>
</dbReference>
<protein>
    <submittedName>
        <fullName evidence="2">RNA-directed DNA polymerase (Reverse transcriptase), Ribonuclease H</fullName>
    </submittedName>
</protein>
<gene>
    <name evidence="2" type="ORF">EPI10_029226</name>
</gene>
<keyword evidence="2" id="KW-0808">Transferase</keyword>
<dbReference type="SUPFAM" id="SSF53098">
    <property type="entry name" value="Ribonuclease H-like"/>
    <property type="match status" value="1"/>
</dbReference>
<keyword evidence="2" id="KW-0548">Nucleotidyltransferase</keyword>
<accession>A0A5B6V0V7</accession>
<dbReference type="PANTHER" id="PTHR48475:SF1">
    <property type="entry name" value="RNASE H TYPE-1 DOMAIN-CONTAINING PROTEIN"/>
    <property type="match status" value="1"/>
</dbReference>
<dbReference type="InterPro" id="IPR002156">
    <property type="entry name" value="RNaseH_domain"/>
</dbReference>
<dbReference type="GO" id="GO:0003676">
    <property type="term" value="F:nucleic acid binding"/>
    <property type="evidence" value="ECO:0007669"/>
    <property type="project" value="InterPro"/>
</dbReference>
<dbReference type="PANTHER" id="PTHR48475">
    <property type="entry name" value="RIBONUCLEASE H"/>
    <property type="match status" value="1"/>
</dbReference>
<dbReference type="GO" id="GO:0004523">
    <property type="term" value="F:RNA-DNA hybrid ribonuclease activity"/>
    <property type="evidence" value="ECO:0007669"/>
    <property type="project" value="InterPro"/>
</dbReference>
<dbReference type="Proteomes" id="UP000325315">
    <property type="component" value="Unassembled WGS sequence"/>
</dbReference>
<keyword evidence="2" id="KW-0695">RNA-directed DNA polymerase</keyword>
<comment type="caution">
    <text evidence="2">The sequence shown here is derived from an EMBL/GenBank/DDBJ whole genome shotgun (WGS) entry which is preliminary data.</text>
</comment>
<dbReference type="GO" id="GO:0003964">
    <property type="term" value="F:RNA-directed DNA polymerase activity"/>
    <property type="evidence" value="ECO:0007669"/>
    <property type="project" value="UniProtKB-KW"/>
</dbReference>
<dbReference type="InterPro" id="IPR036397">
    <property type="entry name" value="RNaseH_sf"/>
</dbReference>